<keyword evidence="2" id="KW-1133">Transmembrane helix</keyword>
<feature type="transmembrane region" description="Helical" evidence="2">
    <location>
        <begin position="104"/>
        <end position="124"/>
    </location>
</feature>
<feature type="transmembrane region" description="Helical" evidence="2">
    <location>
        <begin position="12"/>
        <end position="31"/>
    </location>
</feature>
<dbReference type="AlphaFoldDB" id="A0A812SK10"/>
<feature type="transmembrane region" description="Helical" evidence="2">
    <location>
        <begin position="74"/>
        <end position="92"/>
    </location>
</feature>
<dbReference type="PANTHER" id="PTHR43173">
    <property type="entry name" value="ABC1 FAMILY PROTEIN"/>
    <property type="match status" value="1"/>
</dbReference>
<feature type="region of interest" description="Disordered" evidence="1">
    <location>
        <begin position="362"/>
        <end position="382"/>
    </location>
</feature>
<dbReference type="Proteomes" id="UP000604046">
    <property type="component" value="Unassembled WGS sequence"/>
</dbReference>
<dbReference type="InterPro" id="IPR011009">
    <property type="entry name" value="Kinase-like_dom_sf"/>
</dbReference>
<sequence length="672" mass="74808">MVLLPVRAICNAEYTLVVLAPAICWMTLYIWSRLELPEQNCAAGQRISHMLGTSLWVSLILVALTASFGGDFSVRLVAALIYFPAAALRLVYRSEWCKGSRRLISTWSVFLPLIFEYKLMYWWLRFAGLEQVTDAYKPLHEKYAPRVLRLLVDQGGVFVKIGQMLSLLPSGVLPEAFTKQFKSLQSRVPPRPGSEVRRLVSEALGQPLDSVFSRFDEVPIGSASIGQVHRARLAATGSEVVVKVQYPEVSQTIEADFTNCERIVRLLDKSKMEQVRETKKHYINELDFNKEAQNLLRIRAGLCKQFPEVRVPEPLLEFCRPTVLVMTYLPGHSLLDGIMDMAQAIAKMRGKSVDDLIAECSQSGNSRDKKDGSDACLSKQDSGCLDVPKDKRRWRMSMINKMPSMLPSISDSTKLKLLQLCMSTSRSARNVGVALYNNSAGLLGASKLSYSKELPNFNPQELSEKLWLVHGHQVLLDGLFSTDPHPGNILVGPGRSGVGLIDFGQVFELKTHVRVLFGRLLLALASENDAAIASCYRELGMRTRREKEMKGINQELLALNARIRFGHASVLSRETYERYRRLCTEDSVFCSGSDDSLGRIERLVAILRGTSFLLGVPTAHGPTTLWVEMAKELTVSSQTSSAESQEDGSELFQDIDSARDDVAAVVDAAQPV</sequence>
<evidence type="ECO:0000313" key="4">
    <source>
        <dbReference type="EMBL" id="CAE7484723.1"/>
    </source>
</evidence>
<keyword evidence="5" id="KW-1185">Reference proteome</keyword>
<dbReference type="SUPFAM" id="SSF56112">
    <property type="entry name" value="Protein kinase-like (PK-like)"/>
    <property type="match status" value="1"/>
</dbReference>
<gene>
    <name evidence="4" type="primary">ubiB</name>
    <name evidence="4" type="ORF">SNAT2548_LOCUS27197</name>
</gene>
<keyword evidence="2" id="KW-0472">Membrane</keyword>
<feature type="domain" description="ABC1 atypical kinase-like" evidence="3">
    <location>
        <begin position="184"/>
        <end position="336"/>
    </location>
</feature>
<dbReference type="Pfam" id="PF03109">
    <property type="entry name" value="ABC1"/>
    <property type="match status" value="2"/>
</dbReference>
<organism evidence="4 5">
    <name type="scientific">Symbiodinium natans</name>
    <dbReference type="NCBI Taxonomy" id="878477"/>
    <lineage>
        <taxon>Eukaryota</taxon>
        <taxon>Sar</taxon>
        <taxon>Alveolata</taxon>
        <taxon>Dinophyceae</taxon>
        <taxon>Suessiales</taxon>
        <taxon>Symbiodiniaceae</taxon>
        <taxon>Symbiodinium</taxon>
    </lineage>
</organism>
<comment type="caution">
    <text evidence="4">The sequence shown here is derived from an EMBL/GenBank/DDBJ whole genome shotgun (WGS) entry which is preliminary data.</text>
</comment>
<evidence type="ECO:0000256" key="1">
    <source>
        <dbReference type="SAM" id="MobiDB-lite"/>
    </source>
</evidence>
<dbReference type="InterPro" id="IPR004147">
    <property type="entry name" value="ABC1_dom"/>
</dbReference>
<evidence type="ECO:0000259" key="3">
    <source>
        <dbReference type="Pfam" id="PF03109"/>
    </source>
</evidence>
<dbReference type="EMBL" id="CAJNDS010002459">
    <property type="protein sequence ID" value="CAE7484723.1"/>
    <property type="molecule type" value="Genomic_DNA"/>
</dbReference>
<dbReference type="CDD" id="cd05121">
    <property type="entry name" value="ABC1_ADCK3-like"/>
    <property type="match status" value="1"/>
</dbReference>
<dbReference type="OrthoDB" id="427480at2759"/>
<accession>A0A812SK10</accession>
<evidence type="ECO:0000313" key="5">
    <source>
        <dbReference type="Proteomes" id="UP000604046"/>
    </source>
</evidence>
<feature type="domain" description="ABC1 atypical kinase-like" evidence="3">
    <location>
        <begin position="456"/>
        <end position="533"/>
    </location>
</feature>
<feature type="transmembrane region" description="Helical" evidence="2">
    <location>
        <begin position="51"/>
        <end position="68"/>
    </location>
</feature>
<evidence type="ECO:0000256" key="2">
    <source>
        <dbReference type="SAM" id="Phobius"/>
    </source>
</evidence>
<keyword evidence="2" id="KW-0812">Transmembrane</keyword>
<proteinExistence type="predicted"/>
<protein>
    <submittedName>
        <fullName evidence="4">UbiB protein</fullName>
    </submittedName>
</protein>
<name>A0A812SK10_9DINO</name>
<dbReference type="PANTHER" id="PTHR43173:SF34">
    <property type="entry name" value="ABC1 ATYPICAL KINASE-LIKE DOMAIN-CONTAINING PROTEIN"/>
    <property type="match status" value="1"/>
</dbReference>
<reference evidence="4" key="1">
    <citation type="submission" date="2021-02" db="EMBL/GenBank/DDBJ databases">
        <authorList>
            <person name="Dougan E. K."/>
            <person name="Rhodes N."/>
            <person name="Thang M."/>
            <person name="Chan C."/>
        </authorList>
    </citation>
    <scope>NUCLEOTIDE SEQUENCE</scope>
</reference>
<dbReference type="InterPro" id="IPR051130">
    <property type="entry name" value="Mito_struct-func_regulator"/>
</dbReference>